<evidence type="ECO:0000313" key="4">
    <source>
        <dbReference type="EMBL" id="AXY77064.1"/>
    </source>
</evidence>
<organism evidence="4 5">
    <name type="scientific">Paraflavitalea soli</name>
    <dbReference type="NCBI Taxonomy" id="2315862"/>
    <lineage>
        <taxon>Bacteria</taxon>
        <taxon>Pseudomonadati</taxon>
        <taxon>Bacteroidota</taxon>
        <taxon>Chitinophagia</taxon>
        <taxon>Chitinophagales</taxon>
        <taxon>Chitinophagaceae</taxon>
        <taxon>Paraflavitalea</taxon>
    </lineage>
</organism>
<dbReference type="PANTHER" id="PTHR40980:SF4">
    <property type="entry name" value="TONB-DEPENDENT RECEPTOR-LIKE BETA-BARREL DOMAIN-CONTAINING PROTEIN"/>
    <property type="match status" value="1"/>
</dbReference>
<dbReference type="AlphaFoldDB" id="A0A3B7MR96"/>
<dbReference type="Gene3D" id="2.170.130.10">
    <property type="entry name" value="TonB-dependent receptor, plug domain"/>
    <property type="match status" value="1"/>
</dbReference>
<dbReference type="SUPFAM" id="SSF56935">
    <property type="entry name" value="Porins"/>
    <property type="match status" value="1"/>
</dbReference>
<dbReference type="Pfam" id="PF13620">
    <property type="entry name" value="CarboxypepD_reg"/>
    <property type="match status" value="1"/>
</dbReference>
<dbReference type="Proteomes" id="UP000263900">
    <property type="component" value="Chromosome"/>
</dbReference>
<sequence length="818" mass="90928">MLCAVLTQAQNITGTVKDDQGKNLSGATVALKKVKDSATVKLGVTNSSGQYSFTGVNSGQYFVNVSFIGHEAKNSPSFEYSGSGDAKGPDFSLAKQSGNLKEVTVAYRKPVIEVKADKTILNVENSVNAVGQDALELLRKAPGVLVDKDDNLSLSGKNGVQVYIDGRPTPLSGKDLSDYLKTIQSASIEAVEIITNPSAKYDAAGNAGIINIKLKKNKSYGTNGSINGGYAIGTFPKYNAGISLNNRNKFVNLYGNYNYNNSDNRNNMWLYRAVDVTNPADGIKDTLFDGATKMNMRNESHAFKVGADMSLNKRSTIGVMINGNLTKSGFDNFSRTPISYIPTNTVDRILVANNTSDSKRDNANFNLNYRYADTAGRELSMDADYGLYRIKNDQMQPNTYYNPSETSIISERIYNMVAPSDIDLYSFKTDYEQNFKKGRLGIGGKVSYVETANDFATYNVYNTGKEIDKGRSNDFDYKENINALYVNYNRPFKGVMVQLGLRTENTNAKGTSVGLKLNQTTNVYEPFDSTFKRNYTDFFPSAAVTFNKKPMSQWTLTYSRRIDRPAYQNLNPFEFRLDEYTYQKGNTNLTPQYTNSFGITHVYKYTLTTTLNYSHVQDIFSAILGVTEKSKGYITTENLAKQDIVSLNISYPFQYKWYSVFANVNTYYSKYKADKGPQGKIDLDVFSFNVYAQQTFRLGKGWTGELSGFYTAPSIYQGTFKAIGMGGLDGGLSKTVLKNKGTVKIAVSDMFKTMKWKGVSDYGNQYTRANGNWESRQFKINFTYRFGSNEVKAARQRKTGIEDENKRVNSGGGGLGGN</sequence>
<dbReference type="PANTHER" id="PTHR40980">
    <property type="entry name" value="PLUG DOMAIN-CONTAINING PROTEIN"/>
    <property type="match status" value="1"/>
</dbReference>
<dbReference type="Gene3D" id="2.60.40.1120">
    <property type="entry name" value="Carboxypeptidase-like, regulatory domain"/>
    <property type="match status" value="1"/>
</dbReference>
<feature type="domain" description="TonB-dependent receptor plug" evidence="2">
    <location>
        <begin position="122"/>
        <end position="208"/>
    </location>
</feature>
<dbReference type="Pfam" id="PF14905">
    <property type="entry name" value="OMP_b-brl_3"/>
    <property type="match status" value="1"/>
</dbReference>
<proteinExistence type="predicted"/>
<evidence type="ECO:0000259" key="3">
    <source>
        <dbReference type="Pfam" id="PF14905"/>
    </source>
</evidence>
<dbReference type="Pfam" id="PF07715">
    <property type="entry name" value="Plug"/>
    <property type="match status" value="1"/>
</dbReference>
<dbReference type="SUPFAM" id="SSF49464">
    <property type="entry name" value="Carboxypeptidase regulatory domain-like"/>
    <property type="match status" value="1"/>
</dbReference>
<dbReference type="InterPro" id="IPR012910">
    <property type="entry name" value="Plug_dom"/>
</dbReference>
<evidence type="ECO:0000256" key="1">
    <source>
        <dbReference type="SAM" id="MobiDB-lite"/>
    </source>
</evidence>
<feature type="region of interest" description="Disordered" evidence="1">
    <location>
        <begin position="797"/>
        <end position="818"/>
    </location>
</feature>
<keyword evidence="5" id="KW-1185">Reference proteome</keyword>
<evidence type="ECO:0000259" key="2">
    <source>
        <dbReference type="Pfam" id="PF07715"/>
    </source>
</evidence>
<evidence type="ECO:0000313" key="5">
    <source>
        <dbReference type="Proteomes" id="UP000263900"/>
    </source>
</evidence>
<protein>
    <submittedName>
        <fullName evidence="4">TonB-dependent receptor</fullName>
    </submittedName>
</protein>
<dbReference type="InterPro" id="IPR041700">
    <property type="entry name" value="OMP_b-brl_3"/>
</dbReference>
<keyword evidence="4" id="KW-0675">Receptor</keyword>
<name>A0A3B7MR96_9BACT</name>
<gene>
    <name evidence="4" type="ORF">D3H65_25110</name>
</gene>
<dbReference type="InterPro" id="IPR037066">
    <property type="entry name" value="Plug_dom_sf"/>
</dbReference>
<reference evidence="4 5" key="1">
    <citation type="submission" date="2018-09" db="EMBL/GenBank/DDBJ databases">
        <title>Genome sequencing of strain 6GH32-13.</title>
        <authorList>
            <person name="Weon H.-Y."/>
            <person name="Heo J."/>
            <person name="Kwon S.-W."/>
        </authorList>
    </citation>
    <scope>NUCLEOTIDE SEQUENCE [LARGE SCALE GENOMIC DNA]</scope>
    <source>
        <strain evidence="4 5">5GH32-13</strain>
    </source>
</reference>
<dbReference type="OrthoDB" id="905812at2"/>
<dbReference type="InterPro" id="IPR008969">
    <property type="entry name" value="CarboxyPept-like_regulatory"/>
</dbReference>
<accession>A0A3B7MR96</accession>
<dbReference type="KEGG" id="pseg:D3H65_25110"/>
<dbReference type="EMBL" id="CP032157">
    <property type="protein sequence ID" value="AXY77064.1"/>
    <property type="molecule type" value="Genomic_DNA"/>
</dbReference>
<feature type="domain" description="Outer membrane protein beta-barrel" evidence="3">
    <location>
        <begin position="373"/>
        <end position="784"/>
    </location>
</feature>